<sequence>MGLLLPLVLCTLAACCGARSPTAPPLPSPVRPRGCNDSDVLTAAGFALQDINRDRKDGYVLSLNRVSDVHEHRQAISRRRIHRMCPDCPSPSATDLSDPSVREAALESLAKYNSESTSKQYSLVQVIQASSQWVVGPSYFVEYLIKESPCTKSQASSCALQPPDSEPVGLCKGSLIKAGIEKFVSVTCDFFEQQVPAPGGEDPTANQDPAHLPGVEESQQKIVAPTPNSPPKAVPKGSVQCLPDLDDEKKPEDAQENSPVEAFPVKLDLTTDPRGESLDVSFLFLGPMEEKLLVLPFPKEEQRSAKCPGPAQQNNPLILPP</sequence>
<feature type="compositionally biased region" description="Polar residues" evidence="4">
    <location>
        <begin position="311"/>
        <end position="321"/>
    </location>
</feature>
<evidence type="ECO:0000313" key="8">
    <source>
        <dbReference type="Proteomes" id="UP000008912"/>
    </source>
</evidence>
<dbReference type="InterPro" id="IPR046350">
    <property type="entry name" value="Cystatin_sf"/>
</dbReference>
<dbReference type="SUPFAM" id="SSF54403">
    <property type="entry name" value="Cystatin/monellin"/>
    <property type="match status" value="2"/>
</dbReference>
<feature type="signal peptide" evidence="5">
    <location>
        <begin position="1"/>
        <end position="18"/>
    </location>
</feature>
<protein>
    <submittedName>
        <fullName evidence="7">Fetuin B</fullName>
    </submittedName>
</protein>
<dbReference type="GeneTree" id="ENSGT00950000182930"/>
<evidence type="ECO:0000313" key="7">
    <source>
        <dbReference type="Ensembl" id="ENSAMEP00000026342.1"/>
    </source>
</evidence>
<evidence type="ECO:0000256" key="4">
    <source>
        <dbReference type="SAM" id="MobiDB-lite"/>
    </source>
</evidence>
<name>A0A7N5JJN5_AILME</name>
<feature type="region of interest" description="Disordered" evidence="4">
    <location>
        <begin position="222"/>
        <end position="265"/>
    </location>
</feature>
<accession>A0A7N5JJN5</accession>
<gene>
    <name evidence="7" type="primary">FETUB</name>
</gene>
<dbReference type="Ensembl" id="ENSAMET00000028515.1">
    <property type="protein sequence ID" value="ENSAMEP00000026342.1"/>
    <property type="gene ID" value="ENSAMEG00000001036.2"/>
</dbReference>
<keyword evidence="8" id="KW-1185">Reference proteome</keyword>
<evidence type="ECO:0000259" key="6">
    <source>
        <dbReference type="PROSITE" id="PS51530"/>
    </source>
</evidence>
<dbReference type="Pfam" id="PF00031">
    <property type="entry name" value="Cystatin"/>
    <property type="match status" value="1"/>
</dbReference>
<keyword evidence="2" id="KW-1015">Disulfide bond</keyword>
<dbReference type="GO" id="GO:0008191">
    <property type="term" value="F:metalloendopeptidase inhibitor activity"/>
    <property type="evidence" value="ECO:0007669"/>
    <property type="project" value="TreeGrafter"/>
</dbReference>
<dbReference type="Gene3D" id="3.10.450.10">
    <property type="match status" value="1"/>
</dbReference>
<keyword evidence="3" id="KW-0325">Glycoprotein</keyword>
<reference evidence="7" key="2">
    <citation type="submission" date="2025-08" db="UniProtKB">
        <authorList>
            <consortium name="Ensembl"/>
        </authorList>
    </citation>
    <scope>IDENTIFICATION</scope>
</reference>
<dbReference type="GO" id="GO:0005576">
    <property type="term" value="C:extracellular region"/>
    <property type="evidence" value="ECO:0007669"/>
    <property type="project" value="TreeGrafter"/>
</dbReference>
<dbReference type="AlphaFoldDB" id="A0A7N5JJN5"/>
<keyword evidence="1 5" id="KW-0732">Signal</keyword>
<feature type="domain" description="Cystatin fetuin-B-type" evidence="6">
    <location>
        <begin position="83"/>
        <end position="189"/>
    </location>
</feature>
<dbReference type="GO" id="GO:0004869">
    <property type="term" value="F:cysteine-type endopeptidase inhibitor activity"/>
    <property type="evidence" value="ECO:0007669"/>
    <property type="project" value="InterPro"/>
</dbReference>
<dbReference type="FunFam" id="3.10.450.10:FF:000022">
    <property type="entry name" value="Fetuin B"/>
    <property type="match status" value="1"/>
</dbReference>
<dbReference type="PROSITE" id="PS51530">
    <property type="entry name" value="CYSTATIN_FETUIN_B"/>
    <property type="match status" value="1"/>
</dbReference>
<dbReference type="InterPro" id="IPR025764">
    <property type="entry name" value="Cystatin_Fetuin_B"/>
</dbReference>
<feature type="chain" id="PRO_5031392765" evidence="5">
    <location>
        <begin position="19"/>
        <end position="321"/>
    </location>
</feature>
<dbReference type="SMART" id="SM00043">
    <property type="entry name" value="CY"/>
    <property type="match status" value="1"/>
</dbReference>
<feature type="region of interest" description="Disordered" evidence="4">
    <location>
        <begin position="300"/>
        <end position="321"/>
    </location>
</feature>
<reference evidence="7 8" key="1">
    <citation type="journal article" date="2010" name="Nature">
        <title>The sequence and de novo assembly of the giant panda genome.</title>
        <authorList>
            <person name="Li R."/>
            <person name="Fan W."/>
            <person name="Tian G."/>
            <person name="Zhu H."/>
            <person name="He L."/>
            <person name="Cai J."/>
            <person name="Huang Q."/>
            <person name="Cai Q."/>
            <person name="Li B."/>
            <person name="Bai Y."/>
            <person name="Zhang Z."/>
            <person name="Zhang Y."/>
            <person name="Wang W."/>
            <person name="Li J."/>
            <person name="Wei F."/>
            <person name="Li H."/>
            <person name="Jian M."/>
            <person name="Li J."/>
            <person name="Zhang Z."/>
            <person name="Nielsen R."/>
            <person name="Li D."/>
            <person name="Gu W."/>
            <person name="Yang Z."/>
            <person name="Xuan Z."/>
            <person name="Ryder O.A."/>
            <person name="Leung F.C."/>
            <person name="Zhou Y."/>
            <person name="Cao J."/>
            <person name="Sun X."/>
            <person name="Fu Y."/>
            <person name="Fang X."/>
            <person name="Guo X."/>
            <person name="Wang B."/>
            <person name="Hou R."/>
            <person name="Shen F."/>
            <person name="Mu B."/>
            <person name="Ni P."/>
            <person name="Lin R."/>
            <person name="Qian W."/>
            <person name="Wang G."/>
            <person name="Yu C."/>
            <person name="Nie W."/>
            <person name="Wang J."/>
            <person name="Wu Z."/>
            <person name="Liang H."/>
            <person name="Min J."/>
            <person name="Wu Q."/>
            <person name="Cheng S."/>
            <person name="Ruan J."/>
            <person name="Wang M."/>
            <person name="Shi Z."/>
            <person name="Wen M."/>
            <person name="Liu B."/>
            <person name="Ren X."/>
            <person name="Zheng H."/>
            <person name="Dong D."/>
            <person name="Cook K."/>
            <person name="Shan G."/>
            <person name="Zhang H."/>
            <person name="Kosiol C."/>
            <person name="Xie X."/>
            <person name="Lu Z."/>
            <person name="Zheng H."/>
            <person name="Li Y."/>
            <person name="Steiner C.C."/>
            <person name="Lam T.T."/>
            <person name="Lin S."/>
            <person name="Zhang Q."/>
            <person name="Li G."/>
            <person name="Tian J."/>
            <person name="Gong T."/>
            <person name="Liu H."/>
            <person name="Zhang D."/>
            <person name="Fang L."/>
            <person name="Ye C."/>
            <person name="Zhang J."/>
            <person name="Hu W."/>
            <person name="Xu A."/>
            <person name="Ren Y."/>
            <person name="Zhang G."/>
            <person name="Bruford M.W."/>
            <person name="Li Q."/>
            <person name="Ma L."/>
            <person name="Guo Y."/>
            <person name="An N."/>
            <person name="Hu Y."/>
            <person name="Zheng Y."/>
            <person name="Shi Y."/>
            <person name="Li Z."/>
            <person name="Liu Q."/>
            <person name="Chen Y."/>
            <person name="Zhao J."/>
            <person name="Qu N."/>
            <person name="Zhao S."/>
            <person name="Tian F."/>
            <person name="Wang X."/>
            <person name="Wang H."/>
            <person name="Xu L."/>
            <person name="Liu X."/>
            <person name="Vinar T."/>
            <person name="Wang Y."/>
            <person name="Lam T.W."/>
            <person name="Yiu S.M."/>
            <person name="Liu S."/>
            <person name="Zhang H."/>
            <person name="Li D."/>
            <person name="Huang Y."/>
            <person name="Wang X."/>
            <person name="Yang G."/>
            <person name="Jiang Z."/>
            <person name="Wang J."/>
            <person name="Qin N."/>
            <person name="Li L."/>
            <person name="Li J."/>
            <person name="Bolund L."/>
            <person name="Kristiansen K."/>
            <person name="Wong G.K."/>
            <person name="Olson M."/>
            <person name="Zhang X."/>
            <person name="Li S."/>
            <person name="Yang H."/>
            <person name="Wang J."/>
            <person name="Wang J."/>
        </authorList>
    </citation>
    <scope>NUCLEOTIDE SEQUENCE [LARGE SCALE GENOMIC DNA]</scope>
</reference>
<dbReference type="PANTHER" id="PTHR13814:SF10">
    <property type="entry name" value="FETUIN-B"/>
    <property type="match status" value="1"/>
</dbReference>
<dbReference type="Proteomes" id="UP000008912">
    <property type="component" value="Unassembled WGS sequence"/>
</dbReference>
<dbReference type="InterPro" id="IPR050735">
    <property type="entry name" value="Kininogen_Fetuin_HRG"/>
</dbReference>
<evidence type="ECO:0000256" key="2">
    <source>
        <dbReference type="ARBA" id="ARBA00023157"/>
    </source>
</evidence>
<reference evidence="7" key="3">
    <citation type="submission" date="2025-09" db="UniProtKB">
        <authorList>
            <consortium name="Ensembl"/>
        </authorList>
    </citation>
    <scope>IDENTIFICATION</scope>
</reference>
<dbReference type="PANTHER" id="PTHR13814">
    <property type="entry name" value="FETUIN"/>
    <property type="match status" value="1"/>
</dbReference>
<dbReference type="GO" id="GO:0007339">
    <property type="term" value="P:binding of sperm to zona pellucida"/>
    <property type="evidence" value="ECO:0007669"/>
    <property type="project" value="TreeGrafter"/>
</dbReference>
<proteinExistence type="predicted"/>
<evidence type="ECO:0000256" key="5">
    <source>
        <dbReference type="SAM" id="SignalP"/>
    </source>
</evidence>
<evidence type="ECO:0000256" key="3">
    <source>
        <dbReference type="ARBA" id="ARBA00023180"/>
    </source>
</evidence>
<evidence type="ECO:0000256" key="1">
    <source>
        <dbReference type="ARBA" id="ARBA00022729"/>
    </source>
</evidence>
<organism evidence="7 8">
    <name type="scientific">Ailuropoda melanoleuca</name>
    <name type="common">Giant panda</name>
    <dbReference type="NCBI Taxonomy" id="9646"/>
    <lineage>
        <taxon>Eukaryota</taxon>
        <taxon>Metazoa</taxon>
        <taxon>Chordata</taxon>
        <taxon>Craniata</taxon>
        <taxon>Vertebrata</taxon>
        <taxon>Euteleostomi</taxon>
        <taxon>Mammalia</taxon>
        <taxon>Eutheria</taxon>
        <taxon>Laurasiatheria</taxon>
        <taxon>Carnivora</taxon>
        <taxon>Caniformia</taxon>
        <taxon>Ursidae</taxon>
        <taxon>Ailuropoda</taxon>
    </lineage>
</organism>
<dbReference type="CDD" id="cd00042">
    <property type="entry name" value="CY"/>
    <property type="match status" value="1"/>
</dbReference>
<dbReference type="InterPro" id="IPR000010">
    <property type="entry name" value="Cystatin_dom"/>
</dbReference>